<reference evidence="1 2" key="1">
    <citation type="journal article" date="2024" name="G3 (Bethesda)">
        <title>Genome assembly of Hibiscus sabdariffa L. provides insights into metabolisms of medicinal natural products.</title>
        <authorList>
            <person name="Kim T."/>
        </authorList>
    </citation>
    <scope>NUCLEOTIDE SEQUENCE [LARGE SCALE GENOMIC DNA]</scope>
    <source>
        <strain evidence="1">TK-2024</strain>
        <tissue evidence="1">Old leaves</tissue>
    </source>
</reference>
<accession>A0ABR2G4C8</accession>
<comment type="caution">
    <text evidence="1">The sequence shown here is derived from an EMBL/GenBank/DDBJ whole genome shotgun (WGS) entry which is preliminary data.</text>
</comment>
<protein>
    <submittedName>
        <fullName evidence="1">Uncharacterized protein</fullName>
    </submittedName>
</protein>
<gene>
    <name evidence="1" type="ORF">V6N12_045891</name>
</gene>
<name>A0ABR2G4C8_9ROSI</name>
<keyword evidence="2" id="KW-1185">Reference proteome</keyword>
<dbReference type="EMBL" id="JBBPBM010000003">
    <property type="protein sequence ID" value="KAK8593818.1"/>
    <property type="molecule type" value="Genomic_DNA"/>
</dbReference>
<proteinExistence type="predicted"/>
<organism evidence="1 2">
    <name type="scientific">Hibiscus sabdariffa</name>
    <name type="common">roselle</name>
    <dbReference type="NCBI Taxonomy" id="183260"/>
    <lineage>
        <taxon>Eukaryota</taxon>
        <taxon>Viridiplantae</taxon>
        <taxon>Streptophyta</taxon>
        <taxon>Embryophyta</taxon>
        <taxon>Tracheophyta</taxon>
        <taxon>Spermatophyta</taxon>
        <taxon>Magnoliopsida</taxon>
        <taxon>eudicotyledons</taxon>
        <taxon>Gunneridae</taxon>
        <taxon>Pentapetalae</taxon>
        <taxon>rosids</taxon>
        <taxon>malvids</taxon>
        <taxon>Malvales</taxon>
        <taxon>Malvaceae</taxon>
        <taxon>Malvoideae</taxon>
        <taxon>Hibiscus</taxon>
    </lineage>
</organism>
<evidence type="ECO:0000313" key="1">
    <source>
        <dbReference type="EMBL" id="KAK8593818.1"/>
    </source>
</evidence>
<sequence>MEDSLPFIVSAKCYNEGQLDPEILELEDDEVINATIKAHSLVGRKAHRIKAFNQSAGERKSMICDIQTKHHHPKKTSMAREKLPGMLQAIGNMFTPIERFNTSLTRESKGKAATVANPVDSFEDPKVNICNDMILHGNTVIVGDQNKGSTNLVTPFVLDFSTMKISTPFNRKHVFEHLNDSPDAKRGDVIKIIEQGVVVLSPSNWRMQVPNLIISNAFALMNVGVECAASNVENGLEAEGSIGNHLFSVKRSMHFLLMYWCDAFNIYLRLCPSRMEVLE</sequence>
<evidence type="ECO:0000313" key="2">
    <source>
        <dbReference type="Proteomes" id="UP001472677"/>
    </source>
</evidence>
<dbReference type="Proteomes" id="UP001472677">
    <property type="component" value="Unassembled WGS sequence"/>
</dbReference>